<dbReference type="Pfam" id="PF13671">
    <property type="entry name" value="AAA_33"/>
    <property type="match status" value="1"/>
</dbReference>
<name>A0AA97M479_9ACTN</name>
<keyword evidence="2" id="KW-0067">ATP-binding</keyword>
<dbReference type="SUPFAM" id="SSF52540">
    <property type="entry name" value="P-loop containing nucleoside triphosphate hydrolases"/>
    <property type="match status" value="1"/>
</dbReference>
<feature type="region of interest" description="Disordered" evidence="1">
    <location>
        <begin position="26"/>
        <end position="51"/>
    </location>
</feature>
<dbReference type="InterPro" id="IPR027417">
    <property type="entry name" value="P-loop_NTPase"/>
</dbReference>
<feature type="region of interest" description="Disordered" evidence="1">
    <location>
        <begin position="234"/>
        <end position="259"/>
    </location>
</feature>
<dbReference type="AlphaFoldDB" id="A0AA97M479"/>
<gene>
    <name evidence="2" type="ORF">NI17_001860</name>
</gene>
<protein>
    <submittedName>
        <fullName evidence="2">ATP-binding protein</fullName>
    </submittedName>
</protein>
<feature type="compositionally biased region" description="Pro residues" evidence="1">
    <location>
        <begin position="42"/>
        <end position="51"/>
    </location>
</feature>
<keyword evidence="3" id="KW-1185">Reference proteome</keyword>
<evidence type="ECO:0000256" key="1">
    <source>
        <dbReference type="SAM" id="MobiDB-lite"/>
    </source>
</evidence>
<proteinExistence type="predicted"/>
<evidence type="ECO:0000313" key="2">
    <source>
        <dbReference type="EMBL" id="UOE20024.1"/>
    </source>
</evidence>
<dbReference type="GO" id="GO:0005524">
    <property type="term" value="F:ATP binding"/>
    <property type="evidence" value="ECO:0007669"/>
    <property type="project" value="UniProtKB-KW"/>
</dbReference>
<feature type="compositionally biased region" description="Basic and acidic residues" evidence="1">
    <location>
        <begin position="234"/>
        <end position="246"/>
    </location>
</feature>
<reference evidence="2" key="1">
    <citation type="submission" date="2020-10" db="EMBL/GenBank/DDBJ databases">
        <title>De novo genome project of the cellulose decomposer Thermobifida halotolerans type strain.</title>
        <authorList>
            <person name="Nagy I."/>
            <person name="Horvath B."/>
            <person name="Kukolya J."/>
            <person name="Nagy I."/>
            <person name="Orsini M."/>
        </authorList>
    </citation>
    <scope>NUCLEOTIDE SEQUENCE</scope>
    <source>
        <strain evidence="2">DSM 44931</strain>
    </source>
</reference>
<dbReference type="Gene3D" id="3.40.50.300">
    <property type="entry name" value="P-loop containing nucleotide triphosphate hydrolases"/>
    <property type="match status" value="1"/>
</dbReference>
<dbReference type="Proteomes" id="UP000265719">
    <property type="component" value="Chromosome"/>
</dbReference>
<keyword evidence="2" id="KW-0547">Nucleotide-binding</keyword>
<evidence type="ECO:0000313" key="3">
    <source>
        <dbReference type="Proteomes" id="UP000265719"/>
    </source>
</evidence>
<accession>A0AA97M479</accession>
<dbReference type="KEGG" id="thao:NI17_001860"/>
<sequence length="259" mass="28469">MVCLLFSGGPVWWSHAQNPAPHARCGVARPDPPRQTGTVTEAPPPPAPPPAPVWIVSGAPGAGKSTVAGLLLRRLRPVPALLDKDTLYSGFVAALLRAHHRPHGEREGPWYDEHVKRHEYGGMTAAARQIRSAGCPVLLDAPFTQQIRDLSRWRSWVAELGGDPVRLVWVRSDAETLRERLTGRGRARDAGKLAEFTAFVARVRPSEPPAAPHAELDNTRAAPPLAAQVDALLRERWPDPGRDRGQPRPQNWENPRRQG</sequence>
<dbReference type="EMBL" id="CP063196">
    <property type="protein sequence ID" value="UOE20024.1"/>
    <property type="molecule type" value="Genomic_DNA"/>
</dbReference>
<organism evidence="2 3">
    <name type="scientific">Thermobifida halotolerans</name>
    <dbReference type="NCBI Taxonomy" id="483545"/>
    <lineage>
        <taxon>Bacteria</taxon>
        <taxon>Bacillati</taxon>
        <taxon>Actinomycetota</taxon>
        <taxon>Actinomycetes</taxon>
        <taxon>Streptosporangiales</taxon>
        <taxon>Nocardiopsidaceae</taxon>
        <taxon>Thermobifida</taxon>
    </lineage>
</organism>